<dbReference type="Proteomes" id="UP001328107">
    <property type="component" value="Unassembled WGS sequence"/>
</dbReference>
<evidence type="ECO:0000313" key="2">
    <source>
        <dbReference type="EMBL" id="GMR37059.1"/>
    </source>
</evidence>
<dbReference type="EMBL" id="BTRK01000002">
    <property type="protein sequence ID" value="GMR37059.1"/>
    <property type="molecule type" value="Genomic_DNA"/>
</dbReference>
<feature type="compositionally biased region" description="Low complexity" evidence="1">
    <location>
        <begin position="151"/>
        <end position="173"/>
    </location>
</feature>
<organism evidence="2 3">
    <name type="scientific">Pristionchus mayeri</name>
    <dbReference type="NCBI Taxonomy" id="1317129"/>
    <lineage>
        <taxon>Eukaryota</taxon>
        <taxon>Metazoa</taxon>
        <taxon>Ecdysozoa</taxon>
        <taxon>Nematoda</taxon>
        <taxon>Chromadorea</taxon>
        <taxon>Rhabditida</taxon>
        <taxon>Rhabditina</taxon>
        <taxon>Diplogasteromorpha</taxon>
        <taxon>Diplogasteroidea</taxon>
        <taxon>Neodiplogasteridae</taxon>
        <taxon>Pristionchus</taxon>
    </lineage>
</organism>
<reference evidence="3" key="1">
    <citation type="submission" date="2022-10" db="EMBL/GenBank/DDBJ databases">
        <title>Genome assembly of Pristionchus species.</title>
        <authorList>
            <person name="Yoshida K."/>
            <person name="Sommer R.J."/>
        </authorList>
    </citation>
    <scope>NUCLEOTIDE SEQUENCE [LARGE SCALE GENOMIC DNA]</scope>
    <source>
        <strain evidence="3">RS5460</strain>
    </source>
</reference>
<accession>A0AAN4ZBR5</accession>
<evidence type="ECO:0008006" key="4">
    <source>
        <dbReference type="Google" id="ProtNLM"/>
    </source>
</evidence>
<feature type="region of interest" description="Disordered" evidence="1">
    <location>
        <begin position="151"/>
        <end position="177"/>
    </location>
</feature>
<gene>
    <name evidence="2" type="ORF">PMAYCL1PPCAC_07254</name>
</gene>
<name>A0AAN4ZBR5_9BILA</name>
<proteinExistence type="predicted"/>
<sequence length="504" mass="57257">MGHATYGDQNECPGNEQFKGTNYMKNLKNFVTDNFNRSFANQLSGFEITNLVESFIRTNTEKKCEGDPRDPAVRVSFMLLQEGYIRPISGGETSFIEDRKSFYRLGNHDEIQSVVILHRTMKSRESSCDRAPPKPVRRGSFSRILQSPLIRRASASRASSKTTLTSTPSSSSTSHEEDELLDVEARLFEFALARLLTLVDIPQIEELVDMQLHCGDKLKEGSTANLLTSILSKMGLMADEEDGADSVSGFLIKKNRRAEMVHNYFKSVRTMCPRLQLQLDRSMDEYDQAQHWGRQALKAVANRLDSITRNGYSPLIPREFCKLVSAISILPKDKLTEALIYLCGMIPHKLRKELFLVIHFLSQCESTNLIFRLCDSHQCKTDPTMDLGENLSHAIDSLRTFIIPQMGMDLVQQRYVISTLVGIQADLLHRVADLKEEALSRCSPVPARFCEAVEEDSATDRQLADLIVLILKDDRLSQPDKFKKLQLMQTQHPRAYAIYMRNLH</sequence>
<keyword evidence="3" id="KW-1185">Reference proteome</keyword>
<dbReference type="PANTHER" id="PTHR16206:SF18">
    <property type="entry name" value="TARGET OF ERK KINASE MPK-1"/>
    <property type="match status" value="1"/>
</dbReference>
<dbReference type="AlphaFoldDB" id="A0AAN4ZBR5"/>
<evidence type="ECO:0000256" key="1">
    <source>
        <dbReference type="SAM" id="MobiDB-lite"/>
    </source>
</evidence>
<dbReference type="PANTHER" id="PTHR16206">
    <property type="entry name" value="DEP DOMAIN-CONTAINING"/>
    <property type="match status" value="1"/>
</dbReference>
<evidence type="ECO:0000313" key="3">
    <source>
        <dbReference type="Proteomes" id="UP001328107"/>
    </source>
</evidence>
<protein>
    <recommendedName>
        <fullName evidence="4">DEP domain-containing protein</fullName>
    </recommendedName>
</protein>
<comment type="caution">
    <text evidence="2">The sequence shown here is derived from an EMBL/GenBank/DDBJ whole genome shotgun (WGS) entry which is preliminary data.</text>
</comment>